<dbReference type="AlphaFoldDB" id="A0A2P2N1A7"/>
<name>A0A2P2N1A7_RHIMU</name>
<accession>A0A2P2N1A7</accession>
<dbReference type="EMBL" id="GGEC01055766">
    <property type="protein sequence ID" value="MBX36250.1"/>
    <property type="molecule type" value="Transcribed_RNA"/>
</dbReference>
<organism evidence="1">
    <name type="scientific">Rhizophora mucronata</name>
    <name type="common">Asiatic mangrove</name>
    <dbReference type="NCBI Taxonomy" id="61149"/>
    <lineage>
        <taxon>Eukaryota</taxon>
        <taxon>Viridiplantae</taxon>
        <taxon>Streptophyta</taxon>
        <taxon>Embryophyta</taxon>
        <taxon>Tracheophyta</taxon>
        <taxon>Spermatophyta</taxon>
        <taxon>Magnoliopsida</taxon>
        <taxon>eudicotyledons</taxon>
        <taxon>Gunneridae</taxon>
        <taxon>Pentapetalae</taxon>
        <taxon>rosids</taxon>
        <taxon>fabids</taxon>
        <taxon>Malpighiales</taxon>
        <taxon>Rhizophoraceae</taxon>
        <taxon>Rhizophora</taxon>
    </lineage>
</organism>
<proteinExistence type="predicted"/>
<dbReference type="GO" id="GO:0016740">
    <property type="term" value="F:transferase activity"/>
    <property type="evidence" value="ECO:0007669"/>
    <property type="project" value="UniProtKB-KW"/>
</dbReference>
<evidence type="ECO:0000313" key="1">
    <source>
        <dbReference type="EMBL" id="MBX36250.1"/>
    </source>
</evidence>
<protein>
    <submittedName>
        <fullName evidence="1">Pyrophosphatefructose 6-phosphate 1-phosphotransferase subunit beta-like</fullName>
    </submittedName>
</protein>
<sequence>MTGLNFPCLLSTSIKEVNAVPPTIHSATGAAKFPTDDISPVFPLWRRAPAPYPKA</sequence>
<keyword evidence="1" id="KW-0808">Transferase</keyword>
<reference evidence="1" key="1">
    <citation type="submission" date="2018-02" db="EMBL/GenBank/DDBJ databases">
        <title>Rhizophora mucronata_Transcriptome.</title>
        <authorList>
            <person name="Meera S.P."/>
            <person name="Sreeshan A."/>
            <person name="Augustine A."/>
        </authorList>
    </citation>
    <scope>NUCLEOTIDE SEQUENCE</scope>
    <source>
        <tissue evidence="1">Leaf</tissue>
    </source>
</reference>